<comment type="caution">
    <text evidence="2">The sequence shown here is derived from an EMBL/GenBank/DDBJ whole genome shotgun (WGS) entry which is preliminary data.</text>
</comment>
<dbReference type="InterPro" id="IPR009057">
    <property type="entry name" value="Homeodomain-like_sf"/>
</dbReference>
<feature type="region of interest" description="Disordered" evidence="1">
    <location>
        <begin position="1"/>
        <end position="20"/>
    </location>
</feature>
<gene>
    <name evidence="2" type="ORF">GCM10010121_075120</name>
</gene>
<evidence type="ECO:0000256" key="1">
    <source>
        <dbReference type="SAM" id="MobiDB-lite"/>
    </source>
</evidence>
<reference evidence="2" key="1">
    <citation type="journal article" date="2014" name="Int. J. Syst. Evol. Microbiol.">
        <title>Complete genome sequence of Corynebacterium casei LMG S-19264T (=DSM 44701T), isolated from a smear-ripened cheese.</title>
        <authorList>
            <consortium name="US DOE Joint Genome Institute (JGI-PGF)"/>
            <person name="Walter F."/>
            <person name="Albersmeier A."/>
            <person name="Kalinowski J."/>
            <person name="Ruckert C."/>
        </authorList>
    </citation>
    <scope>NUCLEOTIDE SEQUENCE</scope>
    <source>
        <strain evidence="2">JCM 3086</strain>
    </source>
</reference>
<dbReference type="RefSeq" id="WP_189315827.1">
    <property type="nucleotide sequence ID" value="NZ_BMQA01000044.1"/>
</dbReference>
<name>A0A917L8V9_9ACTN</name>
<proteinExistence type="predicted"/>
<feature type="region of interest" description="Disordered" evidence="1">
    <location>
        <begin position="69"/>
        <end position="88"/>
    </location>
</feature>
<dbReference type="Pfam" id="PF19776">
    <property type="entry name" value="DUF6262"/>
    <property type="match status" value="1"/>
</dbReference>
<dbReference type="Proteomes" id="UP000657574">
    <property type="component" value="Unassembled WGS sequence"/>
</dbReference>
<sequence>MTDQRQRRIDTLNQAARRKSEVKTKAAEAAVRALLKRGEPVTFQAVQREAGVSHSFLYTHPTLRERIERLRRQKQPAPRPAPDANASESNLVLVLTAEVARLKKQLRDGELALREALAQAHGENLELRRELTRRGRNGPSEQP</sequence>
<evidence type="ECO:0000313" key="2">
    <source>
        <dbReference type="EMBL" id="GGJ53306.1"/>
    </source>
</evidence>
<feature type="region of interest" description="Disordered" evidence="1">
    <location>
        <begin position="122"/>
        <end position="143"/>
    </location>
</feature>
<evidence type="ECO:0000313" key="3">
    <source>
        <dbReference type="Proteomes" id="UP000657574"/>
    </source>
</evidence>
<protein>
    <recommendedName>
        <fullName evidence="4">Transposase</fullName>
    </recommendedName>
</protein>
<dbReference type="AlphaFoldDB" id="A0A917L8V9"/>
<organism evidence="2 3">
    <name type="scientific">Streptomyces brasiliensis</name>
    <dbReference type="NCBI Taxonomy" id="1954"/>
    <lineage>
        <taxon>Bacteria</taxon>
        <taxon>Bacillati</taxon>
        <taxon>Actinomycetota</taxon>
        <taxon>Actinomycetes</taxon>
        <taxon>Kitasatosporales</taxon>
        <taxon>Streptomycetaceae</taxon>
        <taxon>Streptomyces</taxon>
    </lineage>
</organism>
<dbReference type="InterPro" id="IPR046229">
    <property type="entry name" value="TnpC-like"/>
</dbReference>
<keyword evidence="3" id="KW-1185">Reference proteome</keyword>
<accession>A0A917L8V9</accession>
<dbReference type="EMBL" id="BMQA01000044">
    <property type="protein sequence ID" value="GGJ53306.1"/>
    <property type="molecule type" value="Genomic_DNA"/>
</dbReference>
<feature type="compositionally biased region" description="Basic and acidic residues" evidence="1">
    <location>
        <begin position="123"/>
        <end position="133"/>
    </location>
</feature>
<evidence type="ECO:0008006" key="4">
    <source>
        <dbReference type="Google" id="ProtNLM"/>
    </source>
</evidence>
<reference evidence="2" key="2">
    <citation type="submission" date="2020-09" db="EMBL/GenBank/DDBJ databases">
        <authorList>
            <person name="Sun Q."/>
            <person name="Ohkuma M."/>
        </authorList>
    </citation>
    <scope>NUCLEOTIDE SEQUENCE</scope>
    <source>
        <strain evidence="2">JCM 3086</strain>
    </source>
</reference>
<dbReference type="SUPFAM" id="SSF46689">
    <property type="entry name" value="Homeodomain-like"/>
    <property type="match status" value="1"/>
</dbReference>
<feature type="compositionally biased region" description="Basic and acidic residues" evidence="1">
    <location>
        <begin position="1"/>
        <end position="10"/>
    </location>
</feature>